<protein>
    <recommendedName>
        <fullName evidence="3">Glycoside hydrolase family 65</fullName>
    </recommendedName>
</protein>
<dbReference type="InterPro" id="IPR012341">
    <property type="entry name" value="6hp_glycosidase-like_sf"/>
</dbReference>
<dbReference type="Proteomes" id="UP001598114">
    <property type="component" value="Unassembled WGS sequence"/>
</dbReference>
<comment type="caution">
    <text evidence="1">The sequence shown here is derived from an EMBL/GenBank/DDBJ whole genome shotgun (WGS) entry which is preliminary data.</text>
</comment>
<dbReference type="EMBL" id="JBBKYA010000003">
    <property type="protein sequence ID" value="MFD3275972.1"/>
    <property type="molecule type" value="Genomic_DNA"/>
</dbReference>
<dbReference type="RefSeq" id="WP_377976363.1">
    <property type="nucleotide sequence ID" value="NZ_JBBKYA010000003.1"/>
</dbReference>
<dbReference type="InterPro" id="IPR008928">
    <property type="entry name" value="6-hairpin_glycosidase_sf"/>
</dbReference>
<accession>A0ABW6D6Q4</accession>
<keyword evidence="2" id="KW-1185">Reference proteome</keyword>
<gene>
    <name evidence="1" type="ORF">SKC38_07020</name>
</gene>
<name>A0ABW6D6Q4_9BACT</name>
<dbReference type="SUPFAM" id="SSF48208">
    <property type="entry name" value="Six-hairpin glycosidases"/>
    <property type="match status" value="1"/>
</dbReference>
<proteinExistence type="predicted"/>
<sequence length="673" mass="76092">MRWLPLILLSFACFGQKIDRRKVVERHVVHLNSSDTLASLSVGNGSFAFTVDITGLQSFPTAYAKGIPLGTQSTWGWHAFPNTSHFKRSETYRNALYAGRNVSYALQGHQNARKDSATEYFRQNPHRVHLGHVGFRIFSKAGKLLGLKDLQGISQQLNPYTGEILSHFEVEGVPVDVITFSSQNADDVHVRVKSSLLASGQLRFYLDFPFPSQQFLDEGVQYQAAGHASQIHRLNSNQYAFKHVLDKLTYSTYIRSNVGLKAARISPHYFEVVSNAQNEVDLQVGFGQNTSVSFAQARETNRKAYVNYWNSGGMIDFGNVKDPRAKELERRMILSMYLTKIQSTDTEPPQETGLTYNSWYGRPHLEMTWWHVMHFGYWGKADLLAKSLPWYMKNFKEAKALARRQGFSGVRWQKMTDPDGGESPSSVGSFLLWQQPHIIDMLDLIAKDKPLAFQKRYFKLVNETAQGMYALLVWNKGNQEYQLGPGFIPAQESLPYASTYNAPLELASWYQGLKKAQAWRLRLGLKADKNWDHVLAHFPALPEQDGIYQAAAGIGDGFQNPRFVSDHPAVLGAMGMLEPLPTTDALKMRNTLAKVLKTWNWPSTWGWDYPLMAMSAIRLKDADLAINLLLAPQEKNTYLVNGHNYQDKRLRLYLPGNGGGVDKFSFLSSRSNG</sequence>
<dbReference type="Gene3D" id="1.50.10.10">
    <property type="match status" value="1"/>
</dbReference>
<evidence type="ECO:0000313" key="1">
    <source>
        <dbReference type="EMBL" id="MFD3275972.1"/>
    </source>
</evidence>
<evidence type="ECO:0008006" key="3">
    <source>
        <dbReference type="Google" id="ProtNLM"/>
    </source>
</evidence>
<organism evidence="1 2">
    <name type="scientific">Aquirufa echingensis</name>
    <dbReference type="NCBI Taxonomy" id="3096516"/>
    <lineage>
        <taxon>Bacteria</taxon>
        <taxon>Pseudomonadati</taxon>
        <taxon>Bacteroidota</taxon>
        <taxon>Cytophagia</taxon>
        <taxon>Cytophagales</taxon>
        <taxon>Flectobacillaceae</taxon>
        <taxon>Aquirufa</taxon>
    </lineage>
</organism>
<reference evidence="1 2" key="1">
    <citation type="submission" date="2024-03" db="EMBL/GenBank/DDBJ databases">
        <title>Aquirufa genome sequencing.</title>
        <authorList>
            <person name="Pitt A."/>
            <person name="Hahn M.W."/>
        </authorList>
    </citation>
    <scope>NUCLEOTIDE SEQUENCE [LARGE SCALE GENOMIC DNA]</scope>
    <source>
        <strain evidence="1 2">PLAD-142S6K</strain>
    </source>
</reference>
<evidence type="ECO:0000313" key="2">
    <source>
        <dbReference type="Proteomes" id="UP001598114"/>
    </source>
</evidence>